<evidence type="ECO:0000256" key="1">
    <source>
        <dbReference type="SAM" id="SignalP"/>
    </source>
</evidence>
<dbReference type="AlphaFoldDB" id="A0A2I5TCU2"/>
<organism evidence="4 5">
    <name type="scientific">Serratia sp. (strain ATCC 39006)</name>
    <name type="common">Prodigiosinella confusarubida</name>
    <dbReference type="NCBI Taxonomy" id="104623"/>
    <lineage>
        <taxon>Bacteria</taxon>
        <taxon>Pseudomonadati</taxon>
        <taxon>Pseudomonadota</taxon>
        <taxon>Gammaproteobacteria</taxon>
        <taxon>Enterobacterales</taxon>
        <taxon>Pectobacteriaceae</taxon>
        <taxon>Prodigiosinella</taxon>
    </lineage>
</organism>
<dbReference type="STRING" id="104623.Ser39006_00601"/>
<dbReference type="InterPro" id="IPR012347">
    <property type="entry name" value="Ferritin-like"/>
</dbReference>
<dbReference type="Gene3D" id="1.20.1260.10">
    <property type="match status" value="1"/>
</dbReference>
<keyword evidence="5" id="KW-1185">Reference proteome</keyword>
<name>A0A2I5TCU2_SERS3</name>
<dbReference type="KEGG" id="serq:CWC46_01775"/>
<evidence type="ECO:0000313" key="5">
    <source>
        <dbReference type="Proteomes" id="UP000017700"/>
    </source>
</evidence>
<dbReference type="Proteomes" id="UP000017700">
    <property type="component" value="Chromosome"/>
</dbReference>
<accession>A0A2I5TCU2</accession>
<dbReference type="InterPro" id="IPR019243">
    <property type="entry name" value="DUF2202"/>
</dbReference>
<dbReference type="InterPro" id="IPR009078">
    <property type="entry name" value="Ferritin-like_SF"/>
</dbReference>
<dbReference type="EMBL" id="CP025085">
    <property type="protein sequence ID" value="AUH02373.1"/>
    <property type="molecule type" value="Genomic_DNA"/>
</dbReference>
<evidence type="ECO:0000313" key="6">
    <source>
        <dbReference type="Proteomes" id="UP000233778"/>
    </source>
</evidence>
<reference evidence="4 5" key="1">
    <citation type="journal article" date="2013" name="Genome Announc.">
        <title>Draft genome sequence of Serratia sp. strain ATCC 39006, a model bacterium for analysis of the biosynthesis and regulation of prodigiosin, a carbapenem, and gas vesicles.</title>
        <authorList>
            <person name="Fineran P.C."/>
            <person name="Iglesias Cans M.C."/>
            <person name="Ramsay J.P."/>
            <person name="Wilf N.M."/>
            <person name="Cossyleon D."/>
            <person name="McNeil M.B."/>
            <person name="Williamson N.R."/>
            <person name="Monson R.E."/>
            <person name="Becher S.A."/>
            <person name="Stanton J.A."/>
            <person name="Brugger K."/>
            <person name="Brown S.D."/>
            <person name="Salmond G.P."/>
        </authorList>
    </citation>
    <scope>NUCLEOTIDE SEQUENCE [LARGE SCALE GENOMIC DNA]</scope>
    <source>
        <strain evidence="4">ATCC 39006</strain>
        <strain evidence="5">ATCC 39006 / SC 11482</strain>
    </source>
</reference>
<sequence>MKRVCCIGMLLFAAALPVGTLQARPVLDKPAQDALLSALHDEYHAEAFYAAVIDKFGQVTPFRNIIKAERNHERMLKNLMQAYDLPIPPNTLLGDASLKNTVPATLREACQMGVDAESANRDLYDKSLIPAVASHQNIVAVFQKLRDASHNNHLPAFERCR</sequence>
<proteinExistence type="predicted"/>
<protein>
    <submittedName>
        <fullName evidence="4">DUF2202 domain-containing protein</fullName>
    </submittedName>
</protein>
<reference evidence="3 6" key="3">
    <citation type="submission" date="2017-11" db="EMBL/GenBank/DDBJ databases">
        <title>Complete genome sequence of Serratia sp. ATCC 39006 LacA.</title>
        <authorList>
            <person name="Hampton H.G."/>
            <person name="Jackson S.A."/>
            <person name="Jauregui R."/>
            <person name="Poulter G.T.M."/>
            <person name="Salmond G.P.C."/>
            <person name="Fineran P.C."/>
        </authorList>
    </citation>
    <scope>NUCLEOTIDE SEQUENCE [LARGE SCALE GENOMIC DNA]</scope>
    <source>
        <strain evidence="3 6">ATCC 39006</strain>
    </source>
</reference>
<dbReference type="Pfam" id="PF09968">
    <property type="entry name" value="DUF2202"/>
    <property type="match status" value="1"/>
</dbReference>
<keyword evidence="1" id="KW-0732">Signal</keyword>
<gene>
    <name evidence="3" type="ORF">CWC46_01775</name>
    <name evidence="4" type="ORF">Ser39006_001775</name>
</gene>
<dbReference type="CDD" id="cd01048">
    <property type="entry name" value="Ferritin_like_AB2"/>
    <property type="match status" value="1"/>
</dbReference>
<feature type="signal peptide" evidence="1">
    <location>
        <begin position="1"/>
        <end position="23"/>
    </location>
</feature>
<evidence type="ECO:0000313" key="3">
    <source>
        <dbReference type="EMBL" id="AUH02373.1"/>
    </source>
</evidence>
<evidence type="ECO:0000259" key="2">
    <source>
        <dbReference type="Pfam" id="PF09968"/>
    </source>
</evidence>
<feature type="domain" description="DUF2202" evidence="2">
    <location>
        <begin position="33"/>
        <end position="159"/>
    </location>
</feature>
<reference evidence="4" key="4">
    <citation type="submission" date="2017-11" db="EMBL/GenBank/DDBJ databases">
        <title>Complete genome sequence of Serratia sp. ATCC 39006.</title>
        <authorList>
            <person name="Hampton H.G."/>
            <person name="Jackson S.A."/>
            <person name="Jauregui R."/>
            <person name="Poulter G.T.M."/>
            <person name="Salmond G.P.C."/>
            <person name="Fineran P.C."/>
        </authorList>
    </citation>
    <scope>NUCLEOTIDE SEQUENCE</scope>
    <source>
        <strain evidence="4">ATCC 39006</strain>
    </source>
</reference>
<dbReference type="Proteomes" id="UP000233778">
    <property type="component" value="Chromosome"/>
</dbReference>
<dbReference type="KEGG" id="sera:Ser39006_001775"/>
<feature type="chain" id="PRO_5033760697" evidence="1">
    <location>
        <begin position="24"/>
        <end position="161"/>
    </location>
</feature>
<reference evidence="4" key="2">
    <citation type="submission" date="2013-09" db="EMBL/GenBank/DDBJ databases">
        <authorList>
            <person name="Wang G."/>
            <person name="Yang Y."/>
            <person name="Su Y."/>
        </authorList>
    </citation>
    <scope>NUCLEOTIDE SEQUENCE</scope>
    <source>
        <strain evidence="4">ATCC 39006</strain>
    </source>
</reference>
<evidence type="ECO:0000313" key="4">
    <source>
        <dbReference type="EMBL" id="AUH06695.1"/>
    </source>
</evidence>
<dbReference type="SUPFAM" id="SSF47240">
    <property type="entry name" value="Ferritin-like"/>
    <property type="match status" value="1"/>
</dbReference>
<dbReference type="EMBL" id="CP025084">
    <property type="protein sequence ID" value="AUH06695.1"/>
    <property type="molecule type" value="Genomic_DNA"/>
</dbReference>
<dbReference type="OrthoDB" id="573482at2"/>